<reference evidence="4" key="1">
    <citation type="submission" date="2020-01" db="EMBL/GenBank/DDBJ databases">
        <title>Draft genome sequence of the Termite Coptotermes fromosanus.</title>
        <authorList>
            <person name="Itakura S."/>
            <person name="Yosikawa Y."/>
            <person name="Umezawa K."/>
        </authorList>
    </citation>
    <scope>NUCLEOTIDE SEQUENCE [LARGE SCALE GENOMIC DNA]</scope>
</reference>
<feature type="compositionally biased region" description="Low complexity" evidence="2">
    <location>
        <begin position="307"/>
        <end position="318"/>
    </location>
</feature>
<feature type="region of interest" description="Disordered" evidence="2">
    <location>
        <begin position="275"/>
        <end position="351"/>
    </location>
</feature>
<name>A0A6L2Q6R1_COPFO</name>
<comment type="caution">
    <text evidence="3">The sequence shown here is derived from an EMBL/GenBank/DDBJ whole genome shotgun (WGS) entry which is preliminary data.</text>
</comment>
<evidence type="ECO:0000313" key="3">
    <source>
        <dbReference type="EMBL" id="GFG40549.1"/>
    </source>
</evidence>
<feature type="compositionally biased region" description="Low complexity" evidence="2">
    <location>
        <begin position="330"/>
        <end position="342"/>
    </location>
</feature>
<evidence type="ECO:0000256" key="2">
    <source>
        <dbReference type="SAM" id="MobiDB-lite"/>
    </source>
</evidence>
<organism evidence="3 4">
    <name type="scientific">Coptotermes formosanus</name>
    <name type="common">Formosan subterranean termite</name>
    <dbReference type="NCBI Taxonomy" id="36987"/>
    <lineage>
        <taxon>Eukaryota</taxon>
        <taxon>Metazoa</taxon>
        <taxon>Ecdysozoa</taxon>
        <taxon>Arthropoda</taxon>
        <taxon>Hexapoda</taxon>
        <taxon>Insecta</taxon>
        <taxon>Pterygota</taxon>
        <taxon>Neoptera</taxon>
        <taxon>Polyneoptera</taxon>
        <taxon>Dictyoptera</taxon>
        <taxon>Blattodea</taxon>
        <taxon>Blattoidea</taxon>
        <taxon>Termitoidae</taxon>
        <taxon>Rhinotermitidae</taxon>
        <taxon>Coptotermes</taxon>
    </lineage>
</organism>
<feature type="region of interest" description="Disordered" evidence="2">
    <location>
        <begin position="990"/>
        <end position="1016"/>
    </location>
</feature>
<feature type="region of interest" description="Disordered" evidence="2">
    <location>
        <begin position="1669"/>
        <end position="1694"/>
    </location>
</feature>
<feature type="region of interest" description="Disordered" evidence="2">
    <location>
        <begin position="462"/>
        <end position="484"/>
    </location>
</feature>
<feature type="coiled-coil region" evidence="1">
    <location>
        <begin position="34"/>
        <end position="190"/>
    </location>
</feature>
<evidence type="ECO:0000256" key="1">
    <source>
        <dbReference type="SAM" id="Coils"/>
    </source>
</evidence>
<dbReference type="EMBL" id="BLKM01002298">
    <property type="protein sequence ID" value="GFG40549.1"/>
    <property type="molecule type" value="Genomic_DNA"/>
</dbReference>
<dbReference type="InParanoid" id="A0A6L2Q6R1"/>
<keyword evidence="4" id="KW-1185">Reference proteome</keyword>
<feature type="compositionally biased region" description="Basic and acidic residues" evidence="2">
    <location>
        <begin position="991"/>
        <end position="1008"/>
    </location>
</feature>
<feature type="compositionally biased region" description="Polar residues" evidence="2">
    <location>
        <begin position="474"/>
        <end position="484"/>
    </location>
</feature>
<evidence type="ECO:0000313" key="4">
    <source>
        <dbReference type="Proteomes" id="UP000502823"/>
    </source>
</evidence>
<proteinExistence type="predicted"/>
<dbReference type="OrthoDB" id="6368736at2759"/>
<sequence>MNGNVRSISLVVPNSMEELEQPSGSFVTGSLKMEAEYENNLNKLEQRFMVYKQKLVLTDELISKYNTKCKENENLQKQQKKYNALLKEYQSKLISAVTKQVPLEEELEKLKKNKVALEERLESETSRYAATGKHNIQLNNLVQQLKDQIVNFEMKLALEKEAASNLTRTLKEAEAEKSSVEKKRLKTLQNVTSFADFVQKEGRLTSSHKRMLARWRTELRCLVNGEGDVSEDEGIFSPALSSSCSSRDTGMGSITELLSDDDHSSVISVRLESNTSSVKGQSAAVPSDVTCKPLTSGHAKKVQQRNSSKPSSGSVVPPILGSKSKGMIGSSEVQLQQSSEVVATPGAEETVTEKRSEVDNIKFSDTDMLAGVTQKAGLSSGPKSLGPLSLFDPGVPLTLSEDGYNNEATPSEAVTNRDVADLVHVMDNSDCTLTITRVESPGGMSLCIENIMEEMTSIPNLLSPVDPEPETSRSHGQSNSSVASVRQVELHDASTWTWVETSDAAVGVDKIADCPHHVAVQTSGVTSCKTACQTNIITYNTCAVQTDDTDMLHTADTCSYTEDRFSNCRVPKEKTTCSIDKDQDKAKLFRNTVINDSALMNNSLKSYGSLSKGLKELNVSKLSSERKYVESKLKKTNILVRCDYKPETCLKEELKKWEILALWLCSDKSDNISVEEDSSFAHNFSTSVTAVQSRMSKPLTQRSMLTGDKHLTRQSTPVAGKHMIQHSTPPTVKCLTQQSTPTADTPLTQQNTPAHQNTLTASGVFAVEDAPHLMAYPKEIHPHGCLMPVVPYFQRHYMHMDPVLFQPDMLSCHSPLQSMAELWNVCCYRNASGFACAKLNHPCVSQGLQNYSCSCSPCASTNQSSCRPPKREAKAQISSVRSGSNKSAKRVWKRILDTEDSSDDVEAGDEHRIPHRRLCLRNHIVNSTSIADTDSEVEDRVASRRGIYADKQDYSVDTDSGRKMAIRQLRKRTKVHINGRDSALSMKGNKRMRDFSGNKKESRTFSELKKRKNKYNEGDEENVIKFMSHKTMGQKLPFPKLKCRSKHLMCRQLSEHVEEGDTPGMKVGNEGQASQHGAVKHVQDFPFGSHSVGVENNVQQKTGDVAATEEGLCKRLSHTEFVTIPDTCTGKEQHGGRTAVDLQTIQAQNVSDSLLNKCKRKASNVSASQVESRITYCSFSETRKPKRVKTGFISKGSGDSVTSNDSEATSSVAWHSISESSPVKYATRICRSSASIILPSVEQQSPNHEHKFSAANERFKVLNIPETGQEVASGNAGTQIRLSKLEKLRRNLMKAKRPSKIATELAKPVKYRKSLVPRSASSCAGSDCKKPGVRRLSETARKDSKPDSDTSGSNLFFRPPHQSAQTPSLKDEMPPTQHDTVAPNIVNERLKHSNNSNPAADQVLTSNLVTEQEPNTRRKIHTEANHAVDIRSQVSTDIVLDDKIQSCSPDSIPLSSRVMPTVSALSEVNNASKVKAKYTLMGKVPKAVEVPALAVTYKEGLSEASDTPKTTGLVTLPDVRAKAGDVPESEMEVCSSGVVHKTCEEARELGAAIVPTTTSKVGDMEDVMLPNFYQALVPCRISPIRDTEIGELQLKAEVKSSVQTLGTLQTPELPTATLPTTVSKAGDEEDVLPNFYQELMPCRISPIKDPEIGELQLCSEVKSSIQASDTMRTAEVPSAELRTESPVRTTRSSMYQTTDKPITGVESMETKGIDRKLFTGSLLEWVLKDYEIEYRKKKPKKRKSMKGEFGVGGEY</sequence>
<accession>A0A6L2Q6R1</accession>
<gene>
    <name evidence="3" type="ORF">Cfor_04471</name>
</gene>
<protein>
    <submittedName>
        <fullName evidence="3">Uncharacterized protein</fullName>
    </submittedName>
</protein>
<keyword evidence="1" id="KW-0175">Coiled coil</keyword>
<dbReference type="Proteomes" id="UP000502823">
    <property type="component" value="Unassembled WGS sequence"/>
</dbReference>
<feature type="compositionally biased region" description="Basic and acidic residues" evidence="2">
    <location>
        <begin position="1327"/>
        <end position="1348"/>
    </location>
</feature>
<feature type="region of interest" description="Disordered" evidence="2">
    <location>
        <begin position="1319"/>
        <end position="1380"/>
    </location>
</feature>